<name>A0A0L0D5F5_THETB</name>
<dbReference type="GeneID" id="25562143"/>
<organism evidence="6 7">
    <name type="scientific">Thecamonas trahens ATCC 50062</name>
    <dbReference type="NCBI Taxonomy" id="461836"/>
    <lineage>
        <taxon>Eukaryota</taxon>
        <taxon>Apusozoa</taxon>
        <taxon>Apusomonadida</taxon>
        <taxon>Apusomonadidae</taxon>
        <taxon>Thecamonas</taxon>
    </lineage>
</organism>
<evidence type="ECO:0000256" key="3">
    <source>
        <dbReference type="PIRSR" id="PIRSR637359-2"/>
    </source>
</evidence>
<feature type="active site" description="For sulfotransferase activity" evidence="2">
    <location>
        <position position="127"/>
    </location>
</feature>
<dbReference type="OrthoDB" id="411451at2759"/>
<evidence type="ECO:0000313" key="7">
    <source>
        <dbReference type="Proteomes" id="UP000054408"/>
    </source>
</evidence>
<gene>
    <name evidence="6" type="ORF">AMSG_02463</name>
</gene>
<reference evidence="6 7" key="1">
    <citation type="submission" date="2010-05" db="EMBL/GenBank/DDBJ databases">
        <title>The Genome Sequence of Thecamonas trahens ATCC 50062.</title>
        <authorList>
            <consortium name="The Broad Institute Genome Sequencing Platform"/>
            <person name="Russ C."/>
            <person name="Cuomo C."/>
            <person name="Shea T."/>
            <person name="Young S.K."/>
            <person name="Zeng Q."/>
            <person name="Koehrsen M."/>
            <person name="Haas B."/>
            <person name="Borodovsky M."/>
            <person name="Guigo R."/>
            <person name="Alvarado L."/>
            <person name="Berlin A."/>
            <person name="Bochicchio J."/>
            <person name="Borenstein D."/>
            <person name="Chapman S."/>
            <person name="Chen Z."/>
            <person name="Freedman E."/>
            <person name="Gellesch M."/>
            <person name="Goldberg J."/>
            <person name="Griggs A."/>
            <person name="Gujja S."/>
            <person name="Heilman E."/>
            <person name="Heiman D."/>
            <person name="Hepburn T."/>
            <person name="Howarth C."/>
            <person name="Jen D."/>
            <person name="Larson L."/>
            <person name="Mehta T."/>
            <person name="Park D."/>
            <person name="Pearson M."/>
            <person name="Roberts A."/>
            <person name="Saif S."/>
            <person name="Shenoy N."/>
            <person name="Sisk P."/>
            <person name="Stolte C."/>
            <person name="Sykes S."/>
            <person name="Thomson T."/>
            <person name="Walk T."/>
            <person name="White J."/>
            <person name="Yandava C."/>
            <person name="Burger G."/>
            <person name="Gray M.W."/>
            <person name="Holland P.W.H."/>
            <person name="King N."/>
            <person name="Lang F.B.F."/>
            <person name="Roger A.J."/>
            <person name="Ruiz-Trillo I."/>
            <person name="Lander E."/>
            <person name="Nusbaum C."/>
        </authorList>
    </citation>
    <scope>NUCLEOTIDE SEQUENCE [LARGE SCALE GENOMIC DNA]</scope>
    <source>
        <strain evidence="6 7">ATCC 50062</strain>
    </source>
</reference>
<feature type="compositionally biased region" description="Basic and acidic residues" evidence="4">
    <location>
        <begin position="35"/>
        <end position="54"/>
    </location>
</feature>
<dbReference type="GO" id="GO:0008146">
    <property type="term" value="F:sulfotransferase activity"/>
    <property type="evidence" value="ECO:0007669"/>
    <property type="project" value="InterPro"/>
</dbReference>
<protein>
    <submittedName>
        <fullName evidence="6">Sulfotransferase</fullName>
    </submittedName>
</protein>
<feature type="chain" id="PRO_5005537186" evidence="5">
    <location>
        <begin position="27"/>
        <end position="431"/>
    </location>
</feature>
<dbReference type="PANTHER" id="PTHR10605:SF56">
    <property type="entry name" value="BIFUNCTIONAL HEPARAN SULFATE N-DEACETYLASE_N-SULFOTRANSFERASE"/>
    <property type="match status" value="1"/>
</dbReference>
<keyword evidence="1 6" id="KW-0808">Transferase</keyword>
<accession>A0A0L0D5F5</accession>
<dbReference type="PROSITE" id="PS51257">
    <property type="entry name" value="PROKAR_LIPOPROTEIN"/>
    <property type="match status" value="1"/>
</dbReference>
<sequence>MQKVVLMVVAMVALGCLLSLLPSSKLTTPPTLNRHQSEVTVDRPKTPSPRRDPPPRPQSVGRKYVLLHQDPLPTAATWIGQKPNDTLTWNGAELPFCYSPEFDYPDVLAYRDQHVCMPSFNIIGTLKGGTSSMYTYMQNHPAVYSPFKKELCWFRFVRIPGSDVADPDMLRRRLPLIPRANEHGITGLGCPFYLADYGVSELVKEIFPRLRLIVMLRNPIDRLYSMFNMRVRYTDDGFTGREKFEDFVRCQRGSHGNVMCTSDHEGTRDFIYESMYVLHFRRWIRDFPLSPQWIIIDSAEFYADEEQTMRKVFAHLGLPPFDFPNGSFRPINADPQKAHHIMDPKLRGLLDEFYAPYSEQLYDLLDYDFGWHDTDRLNARRFPFNELFHEDGTPSNATYTLRDDPSIEDARFYRPPAFGVRPKAKKPKPRN</sequence>
<evidence type="ECO:0000256" key="1">
    <source>
        <dbReference type="ARBA" id="ARBA00022679"/>
    </source>
</evidence>
<dbReference type="EMBL" id="GL349447">
    <property type="protein sequence ID" value="KNC47445.1"/>
    <property type="molecule type" value="Genomic_DNA"/>
</dbReference>
<feature type="signal peptide" evidence="5">
    <location>
        <begin position="1"/>
        <end position="26"/>
    </location>
</feature>
<dbReference type="RefSeq" id="XP_013759382.1">
    <property type="nucleotide sequence ID" value="XM_013903928.1"/>
</dbReference>
<dbReference type="eggNOG" id="KOG3704">
    <property type="taxonomic scope" value="Eukaryota"/>
</dbReference>
<dbReference type="AlphaFoldDB" id="A0A0L0D5F5"/>
<feature type="binding site" evidence="3">
    <location>
        <position position="225"/>
    </location>
    <ligand>
        <name>3'-phosphoadenylyl sulfate</name>
        <dbReference type="ChEBI" id="CHEBI:58339"/>
    </ligand>
</feature>
<evidence type="ECO:0000313" key="6">
    <source>
        <dbReference type="EMBL" id="KNC47445.1"/>
    </source>
</evidence>
<dbReference type="PANTHER" id="PTHR10605">
    <property type="entry name" value="HEPARAN SULFATE SULFOTRANSFERASE"/>
    <property type="match status" value="1"/>
</dbReference>
<dbReference type="InterPro" id="IPR037359">
    <property type="entry name" value="NST/OST"/>
</dbReference>
<proteinExistence type="predicted"/>
<evidence type="ECO:0000256" key="5">
    <source>
        <dbReference type="SAM" id="SignalP"/>
    </source>
</evidence>
<feature type="binding site" evidence="3">
    <location>
        <position position="217"/>
    </location>
    <ligand>
        <name>3'-phosphoadenylyl sulfate</name>
        <dbReference type="ChEBI" id="CHEBI:58339"/>
    </ligand>
</feature>
<dbReference type="STRING" id="461836.A0A0L0D5F5"/>
<dbReference type="SUPFAM" id="SSF52540">
    <property type="entry name" value="P-loop containing nucleoside triphosphate hydrolases"/>
    <property type="match status" value="1"/>
</dbReference>
<dbReference type="Gene3D" id="3.40.50.300">
    <property type="entry name" value="P-loop containing nucleotide triphosphate hydrolases"/>
    <property type="match status" value="1"/>
</dbReference>
<feature type="region of interest" description="Disordered" evidence="4">
    <location>
        <begin position="27"/>
        <end position="61"/>
    </location>
</feature>
<evidence type="ECO:0000256" key="2">
    <source>
        <dbReference type="PIRSR" id="PIRSR637359-1"/>
    </source>
</evidence>
<keyword evidence="5" id="KW-0732">Signal</keyword>
<dbReference type="InterPro" id="IPR027417">
    <property type="entry name" value="P-loop_NTPase"/>
</dbReference>
<evidence type="ECO:0000256" key="4">
    <source>
        <dbReference type="SAM" id="MobiDB-lite"/>
    </source>
</evidence>
<dbReference type="Proteomes" id="UP000054408">
    <property type="component" value="Unassembled WGS sequence"/>
</dbReference>
<keyword evidence="7" id="KW-1185">Reference proteome</keyword>